<accession>A0ABM8A5U7</accession>
<dbReference type="Proteomes" id="UP001059597">
    <property type="component" value="Plasmid SNP1"/>
</dbReference>
<organism evidence="1 2">
    <name type="scientific">Streptomyces nigrescens</name>
    <dbReference type="NCBI Taxonomy" id="1920"/>
    <lineage>
        <taxon>Bacteria</taxon>
        <taxon>Bacillati</taxon>
        <taxon>Actinomycetota</taxon>
        <taxon>Actinomycetes</taxon>
        <taxon>Kitasatosporales</taxon>
        <taxon>Streptomycetaceae</taxon>
        <taxon>Streptomyces</taxon>
    </lineage>
</organism>
<dbReference type="EMBL" id="AP026074">
    <property type="protein sequence ID" value="BDM74059.1"/>
    <property type="molecule type" value="Genomic_DNA"/>
</dbReference>
<keyword evidence="1" id="KW-0614">Plasmid</keyword>
<proteinExistence type="predicted"/>
<dbReference type="RefSeq" id="WP_261957649.1">
    <property type="nucleotide sequence ID" value="NZ_AP026074.1"/>
</dbReference>
<sequence>MSKHLRFFFEAGVPHTPLWPHEIDSPYGYPTDLQRLPISSATRTELTRLCERFQSSMDWKNPAGPSPWSSAEMDLFDQESDAALEALRRELGDDWRVHDERVPWSW</sequence>
<keyword evidence="2" id="KW-1185">Reference proteome</keyword>
<evidence type="ECO:0000313" key="2">
    <source>
        <dbReference type="Proteomes" id="UP001059597"/>
    </source>
</evidence>
<gene>
    <name evidence="1" type="ORF">HEK616_75460</name>
</gene>
<geneLocation type="plasmid" evidence="1 2">
    <name>SNP1</name>
</geneLocation>
<protein>
    <submittedName>
        <fullName evidence="1">Uncharacterized protein</fullName>
    </submittedName>
</protein>
<reference evidence="1" key="1">
    <citation type="submission" date="2022-06" db="EMBL/GenBank/DDBJ databases">
        <title>Complete genome sequence of Streptomyces nigrescens HEK616.</title>
        <authorList>
            <person name="Asamizu S."/>
            <person name="Onaka H."/>
        </authorList>
    </citation>
    <scope>NUCLEOTIDE SEQUENCE</scope>
    <source>
        <strain evidence="1">HEK616</strain>
        <plasmid evidence="1">SNP1</plasmid>
    </source>
</reference>
<name>A0ABM8A5U7_STRNI</name>
<evidence type="ECO:0000313" key="1">
    <source>
        <dbReference type="EMBL" id="BDM74059.1"/>
    </source>
</evidence>